<dbReference type="GO" id="GO:0043022">
    <property type="term" value="F:ribosome binding"/>
    <property type="evidence" value="ECO:0007669"/>
    <property type="project" value="UniProtKB-UniRule"/>
</dbReference>
<dbReference type="PANTHER" id="PTHR38101:SF1">
    <property type="entry name" value="UPF0307 PROTEIN YJGA"/>
    <property type="match status" value="1"/>
</dbReference>
<dbReference type="PANTHER" id="PTHR38101">
    <property type="entry name" value="UPF0307 PROTEIN YJGA"/>
    <property type="match status" value="1"/>
</dbReference>
<dbReference type="Gene3D" id="1.10.60.30">
    <property type="entry name" value="PSPTO4464-like domains"/>
    <property type="match status" value="2"/>
</dbReference>
<dbReference type="Proteomes" id="UP000012019">
    <property type="component" value="Unassembled WGS sequence"/>
</dbReference>
<evidence type="ECO:0000256" key="5">
    <source>
        <dbReference type="HAMAP-Rule" id="MF_00765"/>
    </source>
</evidence>
<comment type="similarity">
    <text evidence="5">Belongs to the DarP family.</text>
</comment>
<keyword evidence="2 5" id="KW-0690">Ribosome biogenesis</keyword>
<dbReference type="HAMAP" id="MF_00765">
    <property type="entry name" value="DarP"/>
    <property type="match status" value="1"/>
</dbReference>
<keyword evidence="4 5" id="KW-0694">RNA-binding</keyword>
<dbReference type="AlphaFoldDB" id="M7NU85"/>
<dbReference type="NCBIfam" id="NF003593">
    <property type="entry name" value="PRK05255.1-1"/>
    <property type="match status" value="1"/>
</dbReference>
<organism evidence="6 7">
    <name type="scientific">Methylophaga lonarensis MPL</name>
    <dbReference type="NCBI Taxonomy" id="1286106"/>
    <lineage>
        <taxon>Bacteria</taxon>
        <taxon>Pseudomonadati</taxon>
        <taxon>Pseudomonadota</taxon>
        <taxon>Gammaproteobacteria</taxon>
        <taxon>Thiotrichales</taxon>
        <taxon>Piscirickettsiaceae</taxon>
        <taxon>Methylophaga</taxon>
    </lineage>
</organism>
<keyword evidence="1 5" id="KW-0963">Cytoplasm</keyword>
<evidence type="ECO:0000256" key="3">
    <source>
        <dbReference type="ARBA" id="ARBA00022730"/>
    </source>
</evidence>
<keyword evidence="3 5" id="KW-0699">rRNA-binding</keyword>
<dbReference type="GO" id="GO:0005829">
    <property type="term" value="C:cytosol"/>
    <property type="evidence" value="ECO:0007669"/>
    <property type="project" value="TreeGrafter"/>
</dbReference>
<dbReference type="InterPro" id="IPR023153">
    <property type="entry name" value="DarP_sf"/>
</dbReference>
<dbReference type="Pfam" id="PF04751">
    <property type="entry name" value="DarP"/>
    <property type="match status" value="1"/>
</dbReference>
<comment type="function">
    <text evidence="5">Member of a network of 50S ribosomal subunit biogenesis factors which assembles along the 30S-50S interface, preventing incorrect 23S rRNA structures from forming. Promotes peptidyl transferase center (PTC) maturation.</text>
</comment>
<comment type="subcellular location">
    <subcellularLocation>
        <location evidence="5">Cytoplasm</location>
    </subcellularLocation>
    <text evidence="5">Associates with late stage pre-50S ribosomal subunits.</text>
</comment>
<comment type="caution">
    <text evidence="6">The sequence shown here is derived from an EMBL/GenBank/DDBJ whole genome shotgun (WGS) entry which is preliminary data.</text>
</comment>
<dbReference type="RefSeq" id="WP_009727124.1">
    <property type="nucleotide sequence ID" value="NZ_APHR01000059.1"/>
</dbReference>
<gene>
    <name evidence="5" type="primary">darP</name>
    <name evidence="6" type="ORF">MPL1_10818</name>
</gene>
<evidence type="ECO:0000256" key="4">
    <source>
        <dbReference type="ARBA" id="ARBA00022884"/>
    </source>
</evidence>
<protein>
    <recommendedName>
        <fullName evidence="5">Dual-action ribosomal maturation protein DarP</fullName>
    </recommendedName>
    <alternativeName>
        <fullName evidence="5">Large ribosomal subunit assembly factor DarP</fullName>
    </alternativeName>
</protein>
<sequence length="170" mass="19865">MSEYEDFDDDLPIGKSKSQIKRELDQLKDLGRKLMSLGPNDLEKLDLPENIYEAVLKSHAMQKGALKRQTSYLGGLIAKSDWQAIQKNLQQLRQPERQKVEQFHQLEQWRDQLLAGDDSVFALLKAKFPEFDIQHVRQLQRNASRESAQNKPPKSARQLFRYLQQMQEAE</sequence>
<dbReference type="InterPro" id="IPR006839">
    <property type="entry name" value="DarP"/>
</dbReference>
<dbReference type="PATRIC" id="fig|1286106.3.peg.2165"/>
<accession>M7NU85</accession>
<dbReference type="CDD" id="cd16331">
    <property type="entry name" value="YjgA-like"/>
    <property type="match status" value="1"/>
</dbReference>
<dbReference type="STRING" id="1286106.MPL1_10818"/>
<dbReference type="OrthoDB" id="5293604at2"/>
<dbReference type="PIRSF" id="PIRSF016183">
    <property type="entry name" value="UCP016183"/>
    <property type="match status" value="1"/>
</dbReference>
<dbReference type="SUPFAM" id="SSF158710">
    <property type="entry name" value="PSPTO4464-like"/>
    <property type="match status" value="1"/>
</dbReference>
<dbReference type="eggNOG" id="COG3028">
    <property type="taxonomic scope" value="Bacteria"/>
</dbReference>
<keyword evidence="7" id="KW-1185">Reference proteome</keyword>
<name>M7NU85_9GAMM</name>
<dbReference type="GO" id="GO:1902626">
    <property type="term" value="P:assembly of large subunit precursor of preribosome"/>
    <property type="evidence" value="ECO:0007669"/>
    <property type="project" value="UniProtKB-UniRule"/>
</dbReference>
<evidence type="ECO:0000256" key="2">
    <source>
        <dbReference type="ARBA" id="ARBA00022517"/>
    </source>
</evidence>
<dbReference type="EMBL" id="APHR01000059">
    <property type="protein sequence ID" value="EMR12318.1"/>
    <property type="molecule type" value="Genomic_DNA"/>
</dbReference>
<reference evidence="6 7" key="1">
    <citation type="journal article" date="2013" name="Genome Announc.">
        <title>Draft Genome Sequence of Methylophaga lonarensis MPLT, a Haloalkaliphilic (Non-Methane-Utilizing) Methylotroph.</title>
        <authorList>
            <person name="Shetty S.A."/>
            <person name="Marathe N.P."/>
            <person name="Munot H."/>
            <person name="Antony C.P."/>
            <person name="Dhotre D.P."/>
            <person name="Murrell J.C."/>
            <person name="Shouche Y.S."/>
        </authorList>
    </citation>
    <scope>NUCLEOTIDE SEQUENCE [LARGE SCALE GENOMIC DNA]</scope>
    <source>
        <strain evidence="6 7">MPL</strain>
    </source>
</reference>
<evidence type="ECO:0000256" key="1">
    <source>
        <dbReference type="ARBA" id="ARBA00022490"/>
    </source>
</evidence>
<dbReference type="GO" id="GO:0019843">
    <property type="term" value="F:rRNA binding"/>
    <property type="evidence" value="ECO:0007669"/>
    <property type="project" value="UniProtKB-UniRule"/>
</dbReference>
<evidence type="ECO:0000313" key="6">
    <source>
        <dbReference type="EMBL" id="EMR12318.1"/>
    </source>
</evidence>
<proteinExistence type="inferred from homology"/>
<evidence type="ECO:0000313" key="7">
    <source>
        <dbReference type="Proteomes" id="UP000012019"/>
    </source>
</evidence>